<accession>A0A8S5MSL6</accession>
<reference evidence="1" key="1">
    <citation type="journal article" date="2021" name="Proc. Natl. Acad. Sci. U.S.A.">
        <title>A Catalog of Tens of Thousands of Viruses from Human Metagenomes Reveals Hidden Associations with Chronic Diseases.</title>
        <authorList>
            <person name="Tisza M.J."/>
            <person name="Buck C.B."/>
        </authorList>
    </citation>
    <scope>NUCLEOTIDE SEQUENCE</scope>
    <source>
        <strain evidence="1">CtGjZ5</strain>
    </source>
</reference>
<evidence type="ECO:0000313" key="1">
    <source>
        <dbReference type="EMBL" id="DAD85128.1"/>
    </source>
</evidence>
<protein>
    <submittedName>
        <fullName evidence="1">Uncharacterized protein</fullName>
    </submittedName>
</protein>
<name>A0A8S5MSL6_9CAUD</name>
<organism evidence="1">
    <name type="scientific">Myoviridae sp. ctGjZ5</name>
    <dbReference type="NCBI Taxonomy" id="2826634"/>
    <lineage>
        <taxon>Viruses</taxon>
        <taxon>Duplodnaviria</taxon>
        <taxon>Heunggongvirae</taxon>
        <taxon>Uroviricota</taxon>
        <taxon>Caudoviricetes</taxon>
    </lineage>
</organism>
<proteinExistence type="predicted"/>
<dbReference type="EMBL" id="BK014974">
    <property type="protein sequence ID" value="DAD85128.1"/>
    <property type="molecule type" value="Genomic_DNA"/>
</dbReference>
<sequence length="108" mass="12742">MEKSGKHRYTLRDIQTGEIICADLTAGEVYRFTGIPSQQVNKYWQRGTIRDSIWKVDLYEEGDEGIWTPELCMRWDCIRKMVLGGLKHGKGTYEEKIERWRNRASKKT</sequence>